<dbReference type="InterPro" id="IPR015943">
    <property type="entry name" value="WD40/YVTN_repeat-like_dom_sf"/>
</dbReference>
<dbReference type="PROSITE" id="PS50113">
    <property type="entry name" value="PAC"/>
    <property type="match status" value="1"/>
</dbReference>
<dbReference type="InterPro" id="IPR011110">
    <property type="entry name" value="Reg_prop"/>
</dbReference>
<dbReference type="NCBIfam" id="TIGR00254">
    <property type="entry name" value="GGDEF"/>
    <property type="match status" value="1"/>
</dbReference>
<dbReference type="InterPro" id="IPR043128">
    <property type="entry name" value="Rev_trsase/Diguanyl_cyclase"/>
</dbReference>
<protein>
    <submittedName>
        <fullName evidence="4">EAL domain-containing protein</fullName>
    </submittedName>
</protein>
<evidence type="ECO:0000313" key="4">
    <source>
        <dbReference type="EMBL" id="RPJ67072.1"/>
    </source>
</evidence>
<dbReference type="PROSITE" id="PS50883">
    <property type="entry name" value="EAL"/>
    <property type="match status" value="1"/>
</dbReference>
<dbReference type="PROSITE" id="PS50887">
    <property type="entry name" value="GGDEF"/>
    <property type="match status" value="1"/>
</dbReference>
<gene>
    <name evidence="4" type="ORF">DRW07_05895</name>
</gene>
<dbReference type="SUPFAM" id="SSF55785">
    <property type="entry name" value="PYP-like sensor domain (PAS domain)"/>
    <property type="match status" value="1"/>
</dbReference>
<dbReference type="SMART" id="SM00267">
    <property type="entry name" value="GGDEF"/>
    <property type="match status" value="1"/>
</dbReference>
<dbReference type="Proteomes" id="UP000275281">
    <property type="component" value="Unassembled WGS sequence"/>
</dbReference>
<dbReference type="CDD" id="cd01948">
    <property type="entry name" value="EAL"/>
    <property type="match status" value="1"/>
</dbReference>
<dbReference type="Pfam" id="PF00990">
    <property type="entry name" value="GGDEF"/>
    <property type="match status" value="1"/>
</dbReference>
<dbReference type="SMART" id="SM00052">
    <property type="entry name" value="EAL"/>
    <property type="match status" value="1"/>
</dbReference>
<dbReference type="PANTHER" id="PTHR44757:SF2">
    <property type="entry name" value="BIOFILM ARCHITECTURE MAINTENANCE PROTEIN MBAA"/>
    <property type="match status" value="1"/>
</dbReference>
<dbReference type="Gene3D" id="3.20.20.450">
    <property type="entry name" value="EAL domain"/>
    <property type="match status" value="1"/>
</dbReference>
<dbReference type="Gene3D" id="2.130.10.10">
    <property type="entry name" value="YVTN repeat-like/Quinoprotein amine dehydrogenase"/>
    <property type="match status" value="2"/>
</dbReference>
<feature type="domain" description="GGDEF" evidence="3">
    <location>
        <begin position="999"/>
        <end position="1132"/>
    </location>
</feature>
<organism evidence="4 5">
    <name type="scientific">Alteromonas sediminis</name>
    <dbReference type="NCBI Taxonomy" id="2259342"/>
    <lineage>
        <taxon>Bacteria</taxon>
        <taxon>Pseudomonadati</taxon>
        <taxon>Pseudomonadota</taxon>
        <taxon>Gammaproteobacteria</taxon>
        <taxon>Alteromonadales</taxon>
        <taxon>Alteromonadaceae</taxon>
        <taxon>Alteromonas/Salinimonas group</taxon>
        <taxon>Alteromonas</taxon>
    </lineage>
</organism>
<dbReference type="SUPFAM" id="SSF55073">
    <property type="entry name" value="Nucleotide cyclase"/>
    <property type="match status" value="1"/>
</dbReference>
<dbReference type="Gene3D" id="3.30.450.20">
    <property type="entry name" value="PAS domain"/>
    <property type="match status" value="1"/>
</dbReference>
<dbReference type="SUPFAM" id="SSF141868">
    <property type="entry name" value="EAL domain-like"/>
    <property type="match status" value="1"/>
</dbReference>
<dbReference type="Pfam" id="PF07494">
    <property type="entry name" value="Reg_prop"/>
    <property type="match status" value="2"/>
</dbReference>
<dbReference type="EMBL" id="RPOK01000002">
    <property type="protein sequence ID" value="RPJ67072.1"/>
    <property type="molecule type" value="Genomic_DNA"/>
</dbReference>
<dbReference type="OrthoDB" id="9804951at2"/>
<evidence type="ECO:0000259" key="1">
    <source>
        <dbReference type="PROSITE" id="PS50113"/>
    </source>
</evidence>
<dbReference type="PANTHER" id="PTHR44757">
    <property type="entry name" value="DIGUANYLATE CYCLASE DGCP"/>
    <property type="match status" value="1"/>
</dbReference>
<name>A0A3N5Y0R4_9ALTE</name>
<dbReference type="InterPro" id="IPR052155">
    <property type="entry name" value="Biofilm_reg_signaling"/>
</dbReference>
<keyword evidence="5" id="KW-1185">Reference proteome</keyword>
<dbReference type="InterPro" id="IPR000700">
    <property type="entry name" value="PAS-assoc_C"/>
</dbReference>
<reference evidence="4 5" key="1">
    <citation type="submission" date="2018-11" db="EMBL/GenBank/DDBJ databases">
        <authorList>
            <person name="Ye M.-Q."/>
            <person name="Du Z.-J."/>
        </authorList>
    </citation>
    <scope>NUCLEOTIDE SEQUENCE [LARGE SCALE GENOMIC DNA]</scope>
    <source>
        <strain evidence="4 5">U0105</strain>
    </source>
</reference>
<evidence type="ECO:0000259" key="3">
    <source>
        <dbReference type="PROSITE" id="PS50887"/>
    </source>
</evidence>
<accession>A0A3N5Y0R4</accession>
<dbReference type="InterPro" id="IPR035919">
    <property type="entry name" value="EAL_sf"/>
</dbReference>
<dbReference type="Pfam" id="PF00563">
    <property type="entry name" value="EAL"/>
    <property type="match status" value="1"/>
</dbReference>
<dbReference type="SUPFAM" id="SSF63829">
    <property type="entry name" value="Calcium-dependent phosphotriesterase"/>
    <property type="match status" value="3"/>
</dbReference>
<dbReference type="InterPro" id="IPR001633">
    <property type="entry name" value="EAL_dom"/>
</dbReference>
<dbReference type="InterPro" id="IPR029787">
    <property type="entry name" value="Nucleotide_cyclase"/>
</dbReference>
<dbReference type="CDD" id="cd01949">
    <property type="entry name" value="GGDEF"/>
    <property type="match status" value="1"/>
</dbReference>
<proteinExistence type="predicted"/>
<feature type="domain" description="PAC" evidence="1">
    <location>
        <begin position="914"/>
        <end position="967"/>
    </location>
</feature>
<dbReference type="InterPro" id="IPR035965">
    <property type="entry name" value="PAS-like_dom_sf"/>
</dbReference>
<comment type="caution">
    <text evidence="4">The sequence shown here is derived from an EMBL/GenBank/DDBJ whole genome shotgun (WGS) entry which is preliminary data.</text>
</comment>
<evidence type="ECO:0000313" key="5">
    <source>
        <dbReference type="Proteomes" id="UP000275281"/>
    </source>
</evidence>
<sequence>MRIYLLSICLFALIPVGFPTHAVLQPLPQFFQLSTQNGLNQDSVFAIAKDPSGRMWFGTQSGIQVWDGNTLIAPNAASGNIDLQNVYVTRLYADQDHVWIGTELNGLLRFNKSTHAVSLVDIRPYHDFEEAMQIVVAIEPVDRQHLLIATHETVFLLNKATGAKRELFDLVPVAVDDDTVIRNATLKDDTLYIGTSKGLYVGIAQNESFAVSKVTFLPASDASSFSAVVKSFHIDKQGNIFIGTARGLYKTQKSSLLCDTELCTLAAPATAVLPDRNIWAFTTATNVRGETDFWIATDDGLFAYASGEVRHVLRPQVSLVKTSKKHIYAISEDAVGNVWLGTDDKGALFWQPDSLLFDIIQNTLAQDQQEAPLADNMVWALAEAPNNGLWVGTDGGLTRLNLATSQSEHFLVTEANVSYGDANILDIEVLSGNRLLIEKPTGMSVFNVKTATESPLLTKAVKEAYDIENYLYGLGIDSEERAYFMGSTLYRFDPRTGAVDMLSHEEYGVRKSESETFLGEEPQLGGDMLFNGRGSLWRVDKSNFSISLLHELSTDHATGNVTPSSYTFTSTSLWIAYAGYGLVELDPVTFEEKSHVTRQNGLPSSIVYGLLTDSRDNIWFSSNQGLHRLTAKEQRLTNFRYGHEIPVAEFNEGAAIVLSDGRMAFGSPRGIVIFDPEKVNSALSQKYDQVVEPELTQLSLSTRETAVDVYDAISQSISLAHDDAGLRLVWSTLRTDLATDLSLEYILRESNNIVTRGLVTNGIIDFALLPPGEYQLTVQQNSLFNTVDVLPKTVSISVPYPPFRSPIAYGLYVLMAVLLLTLFLLQRAFSRKQLNMAEAQNRLFGEAFKQTRDAVVIFSKDLIPIAANPVFVANYGLRPELSDVEQVSVFAESVPVFQAKVIDKLKNVTAGEHYQTEQTWSLPGGREFDVIADVTAVTDIQEQLISHYLVVISDITEQKRAERKLQRIASYDGLTGLVNRSLLADRLDHAMANARAQGSKMAVLFIDLDRFKGVNDTLGHEIGDKLLRVIATRMRNLATPSDTVARLGGDEFVIVIEDLADDNYVASFSRELIETIEMPVSIDNEVLMLSCSIGATLYPGDGDSASELLRNADVAMYAAKKSQLNAFQFFTRSLNENANQRLRLENAVKKAYQNNGFYNVYQPIVDATTGSVNGLEMLLRAQVDDEQLMPNDFIPLLEDLRLIVEVTHAAIIRAVSDLTIWYEAGFKGYISINLSPSHFVSGYRFDSVKELLKEHDLPASAIRFEVTENILIEDEKRTLETIQACNNQGFEIMLDDFGTGYSSLSYLRTFTLQGLKIDKSFTDDIGQNTRSEALINATVKMARSLGMQVIAEGVETEEQAASLQAFGCQDLQGYYFSKPVQPALVPSLLKQEFSFGE</sequence>
<feature type="domain" description="EAL" evidence="2">
    <location>
        <begin position="1141"/>
        <end position="1393"/>
    </location>
</feature>
<evidence type="ECO:0000259" key="2">
    <source>
        <dbReference type="PROSITE" id="PS50883"/>
    </source>
</evidence>
<dbReference type="Gene3D" id="3.30.70.270">
    <property type="match status" value="1"/>
</dbReference>
<dbReference type="InterPro" id="IPR000160">
    <property type="entry name" value="GGDEF_dom"/>
</dbReference>